<evidence type="ECO:0000313" key="1">
    <source>
        <dbReference type="EMBL" id="ERZ99916.1"/>
    </source>
</evidence>
<dbReference type="InterPro" id="IPR027417">
    <property type="entry name" value="P-loop_NTPase"/>
</dbReference>
<dbReference type="VEuPathDB" id="FungiDB:RhiirFUN_000828"/>
<accession>U9SXR6</accession>
<dbReference type="Pfam" id="PF14516">
    <property type="entry name" value="AAA_35"/>
    <property type="match status" value="1"/>
</dbReference>
<evidence type="ECO:0008006" key="2">
    <source>
        <dbReference type="Google" id="ProtNLM"/>
    </source>
</evidence>
<sequence>MLNSIITTYNKFDEQQKKSMNPKKKKRKIVPFHGMFLFEAVECFFGPEKALAPFDETYYPDDWEASEPYDPVEVYKNKNDNDNDDKKFLKIGDEEIPFEKLSLSQIMKLNPNSTEDDIKNLGVGYKSKEEETSTSLLSSQLPLRAGVYFVDPLELSEPLLNNIRKGEFMTLHGVRATGKTTRVFRVMEQFEEEGYLCLFFSFKRSQVPDSKILFWTTFSDYLVRTAPEHIEDQIKSSNDFVNLFSKRWEKKVILFIDEYDIMYRANNETISSFLRIVRNIKARKEGYAIWSINIVDPSILHLSSKEVTTSPFNVYRPFQNPNFTQEQVQFLFKEYANEERIIINQEACWMALSSIAEKLSMRIKKRTW</sequence>
<protein>
    <recommendedName>
        <fullName evidence="2">ATPase AAA-type core domain-containing protein</fullName>
    </recommendedName>
</protein>
<gene>
    <name evidence="1" type="ORF">GLOINDRAFT_9026</name>
</gene>
<dbReference type="SUPFAM" id="SSF52540">
    <property type="entry name" value="P-loop containing nucleoside triphosphate hydrolases"/>
    <property type="match status" value="1"/>
</dbReference>
<reference evidence="1" key="1">
    <citation type="submission" date="2013-07" db="EMBL/GenBank/DDBJ databases">
        <title>The genome of an arbuscular mycorrhizal fungus provides insights into the evolution of the oldest plant symbiosis.</title>
        <authorList>
            <consortium name="DOE Joint Genome Institute"/>
            <person name="Tisserant E."/>
            <person name="Malbreil M."/>
            <person name="Kuo A."/>
            <person name="Kohler A."/>
            <person name="Symeonidi A."/>
            <person name="Balestrini R."/>
            <person name="Charron P."/>
            <person name="Duensing N."/>
            <person name="Frei-dit-Frey N."/>
            <person name="Gianinazzi-Pearson V."/>
            <person name="Gilbert B."/>
            <person name="Handa Y."/>
            <person name="Hijri M."/>
            <person name="Kaul R."/>
            <person name="Kawaguchi M."/>
            <person name="Krajinski F."/>
            <person name="Lammers P."/>
            <person name="Lapierre D."/>
            <person name="Masclaux F.G."/>
            <person name="Murat C."/>
            <person name="Morin E."/>
            <person name="Ndikumana S."/>
            <person name="Pagni M."/>
            <person name="Petitpierre D."/>
            <person name="Requena N."/>
            <person name="Rosikiewicz P."/>
            <person name="Riley R."/>
            <person name="Saito K."/>
            <person name="San Clemente H."/>
            <person name="Shapiro H."/>
            <person name="van Tuinen D."/>
            <person name="Becard G."/>
            <person name="Bonfante P."/>
            <person name="Paszkowski U."/>
            <person name="Shachar-Hill Y."/>
            <person name="Young J.P."/>
            <person name="Sanders I.R."/>
            <person name="Henrissat B."/>
            <person name="Rensing S.A."/>
            <person name="Grigoriev I.V."/>
            <person name="Corradi N."/>
            <person name="Roux C."/>
            <person name="Martin F."/>
        </authorList>
    </citation>
    <scope>NUCLEOTIDE SEQUENCE</scope>
    <source>
        <strain evidence="1">DAOM 197198</strain>
    </source>
</reference>
<name>U9SXR6_RHIID</name>
<dbReference type="HOGENOM" id="CLU_752591_0_0_1"/>
<dbReference type="AlphaFoldDB" id="U9SXR6"/>
<organism evidence="1">
    <name type="scientific">Rhizophagus irregularis (strain DAOM 181602 / DAOM 197198 / MUCL 43194)</name>
    <name type="common">Arbuscular mycorrhizal fungus</name>
    <name type="synonym">Glomus intraradices</name>
    <dbReference type="NCBI Taxonomy" id="747089"/>
    <lineage>
        <taxon>Eukaryota</taxon>
        <taxon>Fungi</taxon>
        <taxon>Fungi incertae sedis</taxon>
        <taxon>Mucoromycota</taxon>
        <taxon>Glomeromycotina</taxon>
        <taxon>Glomeromycetes</taxon>
        <taxon>Glomerales</taxon>
        <taxon>Glomeraceae</taxon>
        <taxon>Rhizophagus</taxon>
    </lineage>
</organism>
<proteinExistence type="predicted"/>
<dbReference type="EMBL" id="KI297590">
    <property type="protein sequence ID" value="ERZ99916.1"/>
    <property type="molecule type" value="Genomic_DNA"/>
</dbReference>
<dbReference type="Gene3D" id="3.40.50.300">
    <property type="entry name" value="P-loop containing nucleotide triphosphate hydrolases"/>
    <property type="match status" value="1"/>
</dbReference>